<evidence type="ECO:0008006" key="2">
    <source>
        <dbReference type="Google" id="ProtNLM"/>
    </source>
</evidence>
<proteinExistence type="predicted"/>
<dbReference type="SUPFAM" id="SSF51735">
    <property type="entry name" value="NAD(P)-binding Rossmann-fold domains"/>
    <property type="match status" value="1"/>
</dbReference>
<dbReference type="Gene3D" id="3.40.50.720">
    <property type="entry name" value="NAD(P)-binding Rossmann-like Domain"/>
    <property type="match status" value="1"/>
</dbReference>
<dbReference type="Pfam" id="PF13561">
    <property type="entry name" value="adh_short_C2"/>
    <property type="match status" value="1"/>
</dbReference>
<dbReference type="EMBL" id="CADCVB010000115">
    <property type="protein sequence ID" value="CAA9431172.1"/>
    <property type="molecule type" value="Genomic_DNA"/>
</dbReference>
<name>A0A6J4Q5L5_9ACTN</name>
<dbReference type="InterPro" id="IPR036291">
    <property type="entry name" value="NAD(P)-bd_dom_sf"/>
</dbReference>
<evidence type="ECO:0000313" key="1">
    <source>
        <dbReference type="EMBL" id="CAA9431172.1"/>
    </source>
</evidence>
<reference evidence="1" key="1">
    <citation type="submission" date="2020-02" db="EMBL/GenBank/DDBJ databases">
        <authorList>
            <person name="Meier V. D."/>
        </authorList>
    </citation>
    <scope>NUCLEOTIDE SEQUENCE</scope>
    <source>
        <strain evidence="1">AVDCRST_MAG78</strain>
    </source>
</reference>
<accession>A0A6J4Q5L5</accession>
<organism evidence="1">
    <name type="scientific">uncultured Rubrobacteraceae bacterium</name>
    <dbReference type="NCBI Taxonomy" id="349277"/>
    <lineage>
        <taxon>Bacteria</taxon>
        <taxon>Bacillati</taxon>
        <taxon>Actinomycetota</taxon>
        <taxon>Rubrobacteria</taxon>
        <taxon>Rubrobacterales</taxon>
        <taxon>Rubrobacteraceae</taxon>
        <taxon>environmental samples</taxon>
    </lineage>
</organism>
<dbReference type="AlphaFoldDB" id="A0A6J4Q5L5"/>
<protein>
    <recommendedName>
        <fullName evidence="2">3-oxoacyl-[acyl-carrier protein] reductase</fullName>
    </recommendedName>
</protein>
<dbReference type="InterPro" id="IPR002347">
    <property type="entry name" value="SDR_fam"/>
</dbReference>
<gene>
    <name evidence="1" type="ORF">AVDCRST_MAG78-1706</name>
</gene>
<sequence length="28" mass="2886">MAPGILYLASDASSYMTGQELIIDGGVL</sequence>